<dbReference type="Proteomes" id="UP001276659">
    <property type="component" value="Unassembled WGS sequence"/>
</dbReference>
<comment type="caution">
    <text evidence="1">The sequence shown here is derived from an EMBL/GenBank/DDBJ whole genome shotgun (WGS) entry which is preliminary data.</text>
</comment>
<organism evidence="1 2">
    <name type="scientific">Lepraria neglecta</name>
    <dbReference type="NCBI Taxonomy" id="209136"/>
    <lineage>
        <taxon>Eukaryota</taxon>
        <taxon>Fungi</taxon>
        <taxon>Dikarya</taxon>
        <taxon>Ascomycota</taxon>
        <taxon>Pezizomycotina</taxon>
        <taxon>Lecanoromycetes</taxon>
        <taxon>OSLEUM clade</taxon>
        <taxon>Lecanoromycetidae</taxon>
        <taxon>Lecanorales</taxon>
        <taxon>Lecanorineae</taxon>
        <taxon>Stereocaulaceae</taxon>
        <taxon>Lepraria</taxon>
    </lineage>
</organism>
<evidence type="ECO:0000313" key="1">
    <source>
        <dbReference type="EMBL" id="KAK3178822.1"/>
    </source>
</evidence>
<protein>
    <submittedName>
        <fullName evidence="1">Uncharacterized protein</fullName>
    </submittedName>
</protein>
<proteinExistence type="predicted"/>
<evidence type="ECO:0000313" key="2">
    <source>
        <dbReference type="Proteomes" id="UP001276659"/>
    </source>
</evidence>
<dbReference type="AlphaFoldDB" id="A0AAD9ZJI7"/>
<keyword evidence="2" id="KW-1185">Reference proteome</keyword>
<sequence>MYNHPTGDDNYPDEQWRQTAGDLYNVLFKLDSADPEEMELAISKITPIKTWPTLLLPMPSLTHRLAASYHRKHNHCQELCYLLLVFCVHDPVLYANSTHPTRVNNLYRLVCLLQNIAFAKTSGGALPEIPLERPEIGLAYKYNMLKVVDAAPVSHARQSTLARAVQVKLRDEA</sequence>
<gene>
    <name evidence="1" type="ORF">OEA41_000959</name>
</gene>
<reference evidence="1" key="1">
    <citation type="submission" date="2022-11" db="EMBL/GenBank/DDBJ databases">
        <title>Chromosomal genome sequence assembly and mating type (MAT) locus characterization of the leprose asexual lichenized fungus Lepraria neglecta (Nyl.) Erichsen.</title>
        <authorList>
            <person name="Allen J.L."/>
            <person name="Pfeffer B."/>
        </authorList>
    </citation>
    <scope>NUCLEOTIDE SEQUENCE</scope>
    <source>
        <strain evidence="1">Allen 5258</strain>
    </source>
</reference>
<dbReference type="EMBL" id="JASNWA010000003">
    <property type="protein sequence ID" value="KAK3178822.1"/>
    <property type="molecule type" value="Genomic_DNA"/>
</dbReference>
<name>A0AAD9ZJI7_9LECA</name>
<accession>A0AAD9ZJI7</accession>